<evidence type="ECO:0000313" key="8">
    <source>
        <dbReference type="EMBL" id="KKT85771.1"/>
    </source>
</evidence>
<keyword evidence="2" id="KW-0479">Metal-binding</keyword>
<dbReference type="PRINTS" id="PR00326">
    <property type="entry name" value="GTP1OBG"/>
</dbReference>
<dbReference type="InterPro" id="IPR027417">
    <property type="entry name" value="P-loop_NTPase"/>
</dbReference>
<dbReference type="GO" id="GO:0016887">
    <property type="term" value="F:ATP hydrolysis activity"/>
    <property type="evidence" value="ECO:0007669"/>
    <property type="project" value="InterPro"/>
</dbReference>
<dbReference type="EMBL" id="LCJW01000022">
    <property type="protein sequence ID" value="KKT85771.1"/>
    <property type="molecule type" value="Genomic_DNA"/>
</dbReference>
<dbReference type="SUPFAM" id="SSF81271">
    <property type="entry name" value="TGS-like"/>
    <property type="match status" value="1"/>
</dbReference>
<proteinExistence type="predicted"/>
<evidence type="ECO:0000259" key="7">
    <source>
        <dbReference type="PROSITE" id="PS51880"/>
    </source>
</evidence>
<evidence type="ECO:0000256" key="1">
    <source>
        <dbReference type="ARBA" id="ARBA00001946"/>
    </source>
</evidence>
<comment type="cofactor">
    <cofactor evidence="1">
        <name>Mg(2+)</name>
        <dbReference type="ChEBI" id="CHEBI:18420"/>
    </cofactor>
</comment>
<dbReference type="InterPro" id="IPR006073">
    <property type="entry name" value="GTP-bd"/>
</dbReference>
<feature type="domain" description="OBG-type G" evidence="6">
    <location>
        <begin position="3"/>
        <end position="269"/>
    </location>
</feature>
<dbReference type="InterPro" id="IPR031167">
    <property type="entry name" value="G_OBG"/>
</dbReference>
<keyword evidence="3" id="KW-0547">Nucleotide-binding</keyword>
<evidence type="ECO:0000256" key="2">
    <source>
        <dbReference type="ARBA" id="ARBA00022723"/>
    </source>
</evidence>
<feature type="domain" description="TGS" evidence="7">
    <location>
        <begin position="291"/>
        <end position="374"/>
    </location>
</feature>
<dbReference type="CDD" id="cd01900">
    <property type="entry name" value="YchF"/>
    <property type="match status" value="1"/>
</dbReference>
<dbReference type="GO" id="GO:0046872">
    <property type="term" value="F:metal ion binding"/>
    <property type="evidence" value="ECO:0007669"/>
    <property type="project" value="UniProtKB-KW"/>
</dbReference>
<dbReference type="GO" id="GO:0005737">
    <property type="term" value="C:cytoplasm"/>
    <property type="evidence" value="ECO:0007669"/>
    <property type="project" value="TreeGrafter"/>
</dbReference>
<dbReference type="Gene3D" id="3.10.20.30">
    <property type="match status" value="1"/>
</dbReference>
<dbReference type="Pfam" id="PF01926">
    <property type="entry name" value="MMR_HSR1"/>
    <property type="match status" value="1"/>
</dbReference>
<accession>A0A0G1KQ35</accession>
<keyword evidence="4" id="KW-0067">ATP-binding</keyword>
<dbReference type="PANTHER" id="PTHR23305:SF18">
    <property type="entry name" value="OBG-TYPE G DOMAIN-CONTAINING PROTEIN"/>
    <property type="match status" value="1"/>
</dbReference>
<dbReference type="PANTHER" id="PTHR23305">
    <property type="entry name" value="OBG GTPASE FAMILY"/>
    <property type="match status" value="1"/>
</dbReference>
<organism evidence="8 9">
    <name type="scientific">Candidatus Collierbacteria bacterium GW2011_GWA2_44_99</name>
    <dbReference type="NCBI Taxonomy" id="1618380"/>
    <lineage>
        <taxon>Bacteria</taxon>
        <taxon>Candidatus Collieribacteriota</taxon>
    </lineage>
</organism>
<dbReference type="Gene3D" id="3.40.50.300">
    <property type="entry name" value="P-loop containing nucleotide triphosphate hydrolases"/>
    <property type="match status" value="1"/>
</dbReference>
<dbReference type="PIRSF" id="PIRSF006641">
    <property type="entry name" value="CHP00092"/>
    <property type="match status" value="1"/>
</dbReference>
<evidence type="ECO:0000313" key="9">
    <source>
        <dbReference type="Proteomes" id="UP000034797"/>
    </source>
</evidence>
<sequence length="376" mass="41763">MSLKVGIVGLPNVGKSTLFNALLKRQQALVANYPFATIEPNVGVVEVPDERLRVLAEISKSVKIVPATVEFVDIAGLVAGASTGAGLGNKFLTHIRDVDVILQVLRDFKDPEIVKEGSVDPKTDYEVIETELILKDLETIQKLKNSRTQELKTDERKKVLVERLWEGLNAGRAARDVLHEEEVELARDLFLLTMKKEIMVFNVGEDDPRLKQDIRWSEIYPQGVSRRATPPKADRNDVEKVKNSDGLYICAKIESELSSLSEEDGIAYMKELGIGESGLDRLIRKAYATLGLISFLTTGVTESRAWTVSKGTKAPHAAAVIHTDFEKKFIKAKVCAYDEFVANGGWKEAAEKGKVRFEGKEYEIKDGDVVEFMVGL</sequence>
<dbReference type="Gene3D" id="1.10.150.300">
    <property type="entry name" value="TGS-like domain"/>
    <property type="match status" value="1"/>
</dbReference>
<dbReference type="PROSITE" id="PS51880">
    <property type="entry name" value="TGS"/>
    <property type="match status" value="1"/>
</dbReference>
<protein>
    <submittedName>
        <fullName evidence="8">GTP-binding protein YchF</fullName>
    </submittedName>
</protein>
<dbReference type="InterPro" id="IPR004095">
    <property type="entry name" value="TGS"/>
</dbReference>
<dbReference type="InterPro" id="IPR004396">
    <property type="entry name" value="ATPase_YchF/OLA1"/>
</dbReference>
<keyword evidence="5" id="KW-0460">Magnesium</keyword>
<dbReference type="Pfam" id="PF06071">
    <property type="entry name" value="YchF-GTPase_C"/>
    <property type="match status" value="1"/>
</dbReference>
<evidence type="ECO:0000256" key="5">
    <source>
        <dbReference type="ARBA" id="ARBA00022842"/>
    </source>
</evidence>
<dbReference type="NCBIfam" id="TIGR00092">
    <property type="entry name" value="redox-regulated ATPase YchF"/>
    <property type="match status" value="1"/>
</dbReference>
<dbReference type="GO" id="GO:0005524">
    <property type="term" value="F:ATP binding"/>
    <property type="evidence" value="ECO:0007669"/>
    <property type="project" value="UniProtKB-KW"/>
</dbReference>
<evidence type="ECO:0000256" key="3">
    <source>
        <dbReference type="ARBA" id="ARBA00022741"/>
    </source>
</evidence>
<dbReference type="PROSITE" id="PS51710">
    <property type="entry name" value="G_OBG"/>
    <property type="match status" value="1"/>
</dbReference>
<dbReference type="InterPro" id="IPR023192">
    <property type="entry name" value="TGS-like_dom_sf"/>
</dbReference>
<comment type="caution">
    <text evidence="8">The sequence shown here is derived from an EMBL/GenBank/DDBJ whole genome shotgun (WGS) entry which is preliminary data.</text>
</comment>
<dbReference type="InterPro" id="IPR013029">
    <property type="entry name" value="YchF_C"/>
</dbReference>
<dbReference type="FunFam" id="3.10.20.30:FF:000001">
    <property type="entry name" value="Ribosome-binding ATPase YchF"/>
    <property type="match status" value="1"/>
</dbReference>
<dbReference type="PATRIC" id="fig|1618380.3.peg.383"/>
<dbReference type="Proteomes" id="UP000034797">
    <property type="component" value="Unassembled WGS sequence"/>
</dbReference>
<dbReference type="InterPro" id="IPR012675">
    <property type="entry name" value="Beta-grasp_dom_sf"/>
</dbReference>
<evidence type="ECO:0000256" key="4">
    <source>
        <dbReference type="ARBA" id="ARBA00022840"/>
    </source>
</evidence>
<reference evidence="8 9" key="1">
    <citation type="journal article" date="2015" name="Nature">
        <title>rRNA introns, odd ribosomes, and small enigmatic genomes across a large radiation of phyla.</title>
        <authorList>
            <person name="Brown C.T."/>
            <person name="Hug L.A."/>
            <person name="Thomas B.C."/>
            <person name="Sharon I."/>
            <person name="Castelle C.J."/>
            <person name="Singh A."/>
            <person name="Wilkins M.J."/>
            <person name="Williams K.H."/>
            <person name="Banfield J.F."/>
        </authorList>
    </citation>
    <scope>NUCLEOTIDE SEQUENCE [LARGE SCALE GENOMIC DNA]</scope>
</reference>
<gene>
    <name evidence="8" type="ORF">UW84_C0022G0003</name>
</gene>
<dbReference type="InterPro" id="IPR041706">
    <property type="entry name" value="YchF_N"/>
</dbReference>
<evidence type="ECO:0000259" key="6">
    <source>
        <dbReference type="PROSITE" id="PS51710"/>
    </source>
</evidence>
<dbReference type="GO" id="GO:0005525">
    <property type="term" value="F:GTP binding"/>
    <property type="evidence" value="ECO:0007669"/>
    <property type="project" value="InterPro"/>
</dbReference>
<dbReference type="InterPro" id="IPR012676">
    <property type="entry name" value="TGS-like"/>
</dbReference>
<dbReference type="AlphaFoldDB" id="A0A0G1KQ35"/>
<dbReference type="SUPFAM" id="SSF52540">
    <property type="entry name" value="P-loop containing nucleoside triphosphate hydrolases"/>
    <property type="match status" value="1"/>
</dbReference>
<name>A0A0G1KQ35_9BACT</name>